<feature type="transmembrane region" description="Helical" evidence="7">
    <location>
        <begin position="75"/>
        <end position="96"/>
    </location>
</feature>
<evidence type="ECO:0000313" key="9">
    <source>
        <dbReference type="EMBL" id="OGC15638.1"/>
    </source>
</evidence>
<feature type="transmembrane region" description="Helical" evidence="7">
    <location>
        <begin position="102"/>
        <end position="120"/>
    </location>
</feature>
<evidence type="ECO:0000256" key="4">
    <source>
        <dbReference type="ARBA" id="ARBA00022692"/>
    </source>
</evidence>
<evidence type="ECO:0000256" key="6">
    <source>
        <dbReference type="ARBA" id="ARBA00023136"/>
    </source>
</evidence>
<feature type="transmembrane region" description="Helical" evidence="7">
    <location>
        <begin position="269"/>
        <end position="290"/>
    </location>
</feature>
<accession>A0A1F4S5C5</accession>
<dbReference type="PANTHER" id="PTHR30576:SF0">
    <property type="entry name" value="UNDECAPRENYL-PHOSPHATE N-ACETYLGALACTOSAMINYL 1-PHOSPHATE TRANSFERASE-RELATED"/>
    <property type="match status" value="1"/>
</dbReference>
<evidence type="ECO:0000256" key="5">
    <source>
        <dbReference type="ARBA" id="ARBA00022989"/>
    </source>
</evidence>
<comment type="similarity">
    <text evidence="2">Belongs to the bacterial sugar transferase family.</text>
</comment>
<protein>
    <recommendedName>
        <fullName evidence="8">Bacterial sugar transferase domain-containing protein</fullName>
    </recommendedName>
</protein>
<evidence type="ECO:0000256" key="7">
    <source>
        <dbReference type="SAM" id="Phobius"/>
    </source>
</evidence>
<dbReference type="AlphaFoldDB" id="A0A1F4S5C5"/>
<dbReference type="InterPro" id="IPR017475">
    <property type="entry name" value="EPS_sugar_tfrase"/>
</dbReference>
<feature type="transmembrane region" description="Helical" evidence="7">
    <location>
        <begin position="41"/>
        <end position="63"/>
    </location>
</feature>
<evidence type="ECO:0000256" key="1">
    <source>
        <dbReference type="ARBA" id="ARBA00004141"/>
    </source>
</evidence>
<feature type="transmembrane region" description="Helical" evidence="7">
    <location>
        <begin position="7"/>
        <end position="29"/>
    </location>
</feature>
<evidence type="ECO:0000256" key="2">
    <source>
        <dbReference type="ARBA" id="ARBA00006464"/>
    </source>
</evidence>
<reference evidence="9 10" key="1">
    <citation type="journal article" date="2016" name="Nat. Commun.">
        <title>Thousands of microbial genomes shed light on interconnected biogeochemical processes in an aquifer system.</title>
        <authorList>
            <person name="Anantharaman K."/>
            <person name="Brown C.T."/>
            <person name="Hug L.A."/>
            <person name="Sharon I."/>
            <person name="Castelle C.J."/>
            <person name="Probst A.J."/>
            <person name="Thomas B.C."/>
            <person name="Singh A."/>
            <person name="Wilkins M.J."/>
            <person name="Karaoz U."/>
            <person name="Brodie E.L."/>
            <person name="Williams K.H."/>
            <person name="Hubbard S.S."/>
            <person name="Banfield J.F."/>
        </authorList>
    </citation>
    <scope>NUCLEOTIDE SEQUENCE [LARGE SCALE GENOMIC DNA]</scope>
</reference>
<comment type="subcellular location">
    <subcellularLocation>
        <location evidence="1">Membrane</location>
        <topology evidence="1">Multi-pass membrane protein</topology>
    </subcellularLocation>
</comment>
<dbReference type="EMBL" id="MEUA01000018">
    <property type="protein sequence ID" value="OGC15638.1"/>
    <property type="molecule type" value="Genomic_DNA"/>
</dbReference>
<dbReference type="PANTHER" id="PTHR30576">
    <property type="entry name" value="COLANIC BIOSYNTHESIS UDP-GLUCOSE LIPID CARRIER TRANSFERASE"/>
    <property type="match status" value="1"/>
</dbReference>
<comment type="caution">
    <text evidence="9">The sequence shown here is derived from an EMBL/GenBank/DDBJ whole genome shotgun (WGS) entry which is preliminary data.</text>
</comment>
<evidence type="ECO:0000313" key="10">
    <source>
        <dbReference type="Proteomes" id="UP000177905"/>
    </source>
</evidence>
<keyword evidence="6 7" id="KW-0472">Membrane</keyword>
<dbReference type="Gene3D" id="3.40.50.720">
    <property type="entry name" value="NAD(P)-binding Rossmann-like Domain"/>
    <property type="match status" value="1"/>
</dbReference>
<dbReference type="GO" id="GO:0016020">
    <property type="term" value="C:membrane"/>
    <property type="evidence" value="ECO:0007669"/>
    <property type="project" value="UniProtKB-SubCell"/>
</dbReference>
<name>A0A1F4S5C5_UNCSA</name>
<sequence>MFILIKFFFDIIFILLSYVTAYLIKFNLLNLSGLLLLPFSYYWNYLLIVSIIYLLSFYFWGLYKSKRGFFLYVDEFIGVLFSVFTAWIALIVFTFFRGEYEFARPIILRSFPLSFLFILISREIILRLEIIARAKGYGAKKASVIGSGELAKSVADKIKQHPSYGFYFVGFINGEAEDTLGNLENLEKIIDENNIKALYVTDKTISREKLAHIAALCDEKDLELGTIPDVFQILTTSPSVEDIDGMPLVKLKHTRFTYFNRLLKRVFDFLLSLFGIIVFSLPIFIIVFLVKFLSPGAPSIYAQDRVGLHGKIFKLYKLRTMIPDAEKRTGPVFATEDDTRKTPIGKILRSTNLDELPQLFNILKGDMSFVGPRPERPVFVEQFKSFIPKYMDRHQIRPGLAGWAQLHGGYNMPTEEKIKYDLYYIENWSFLLDIKIIIRYILIAFTFQRRN</sequence>
<evidence type="ECO:0000259" key="8">
    <source>
        <dbReference type="Pfam" id="PF02397"/>
    </source>
</evidence>
<evidence type="ECO:0000256" key="3">
    <source>
        <dbReference type="ARBA" id="ARBA00022679"/>
    </source>
</evidence>
<dbReference type="Proteomes" id="UP000177905">
    <property type="component" value="Unassembled WGS sequence"/>
</dbReference>
<dbReference type="NCBIfam" id="TIGR03025">
    <property type="entry name" value="EPS_sugtrans"/>
    <property type="match status" value="1"/>
</dbReference>
<keyword evidence="5 7" id="KW-1133">Transmembrane helix</keyword>
<keyword evidence="4 7" id="KW-0812">Transmembrane</keyword>
<gene>
    <name evidence="9" type="ORF">A2290_06150</name>
</gene>
<dbReference type="InterPro" id="IPR003362">
    <property type="entry name" value="Bact_transf"/>
</dbReference>
<organism evidence="9 10">
    <name type="scientific">candidate division WOR-1 bacterium RIFOXYB2_FULL_36_35</name>
    <dbReference type="NCBI Taxonomy" id="1802578"/>
    <lineage>
        <taxon>Bacteria</taxon>
        <taxon>Bacillati</taxon>
        <taxon>Saganbacteria</taxon>
    </lineage>
</organism>
<proteinExistence type="inferred from homology"/>
<dbReference type="GO" id="GO:0016780">
    <property type="term" value="F:phosphotransferase activity, for other substituted phosphate groups"/>
    <property type="evidence" value="ECO:0007669"/>
    <property type="project" value="TreeGrafter"/>
</dbReference>
<dbReference type="Pfam" id="PF13727">
    <property type="entry name" value="CoA_binding_3"/>
    <property type="match status" value="1"/>
</dbReference>
<feature type="domain" description="Bacterial sugar transferase" evidence="8">
    <location>
        <begin position="264"/>
        <end position="443"/>
    </location>
</feature>
<keyword evidence="3" id="KW-0808">Transferase</keyword>
<dbReference type="Pfam" id="PF02397">
    <property type="entry name" value="Bac_transf"/>
    <property type="match status" value="1"/>
</dbReference>